<evidence type="ECO:0000256" key="3">
    <source>
        <dbReference type="ARBA" id="ARBA00022485"/>
    </source>
</evidence>
<dbReference type="GO" id="GO:0030488">
    <property type="term" value="P:tRNA methylation"/>
    <property type="evidence" value="ECO:0000318"/>
    <property type="project" value="GO_Central"/>
</dbReference>
<dbReference type="EMBL" id="DF237683">
    <property type="protein sequence ID" value="GAQ91144.1"/>
    <property type="molecule type" value="Genomic_DNA"/>
</dbReference>
<dbReference type="PIRSF" id="PIRSF006004">
    <property type="entry name" value="CHP00048"/>
    <property type="match status" value="1"/>
</dbReference>
<dbReference type="InterPro" id="IPR040072">
    <property type="entry name" value="Methyltransferase_A"/>
</dbReference>
<dbReference type="PANTHER" id="PTHR30544">
    <property type="entry name" value="23S RRNA METHYLTRANSFERASE"/>
    <property type="match status" value="1"/>
</dbReference>
<dbReference type="PROSITE" id="PS51918">
    <property type="entry name" value="RADICAL_SAM"/>
    <property type="match status" value="1"/>
</dbReference>
<feature type="domain" description="Radical SAM core" evidence="11">
    <location>
        <begin position="118"/>
        <end position="348"/>
    </location>
</feature>
<keyword evidence="5" id="KW-0489">Methyltransferase</keyword>
<keyword evidence="4" id="KW-0963">Cytoplasm</keyword>
<dbReference type="OrthoDB" id="204498at2759"/>
<dbReference type="STRING" id="105231.A0A1Y1IK27"/>
<keyword evidence="8" id="KW-0479">Metal-binding</keyword>
<dbReference type="GO" id="GO:0008173">
    <property type="term" value="F:RNA methyltransferase activity"/>
    <property type="evidence" value="ECO:0007669"/>
    <property type="project" value="InterPro"/>
</dbReference>
<dbReference type="SFLD" id="SFLDS00029">
    <property type="entry name" value="Radical_SAM"/>
    <property type="match status" value="1"/>
</dbReference>
<proteinExistence type="predicted"/>
<evidence type="ECO:0000256" key="9">
    <source>
        <dbReference type="ARBA" id="ARBA00023004"/>
    </source>
</evidence>
<dbReference type="SUPFAM" id="SSF102114">
    <property type="entry name" value="Radical SAM enzymes"/>
    <property type="match status" value="1"/>
</dbReference>
<dbReference type="Pfam" id="PF04055">
    <property type="entry name" value="Radical_SAM"/>
    <property type="match status" value="1"/>
</dbReference>
<evidence type="ECO:0000256" key="6">
    <source>
        <dbReference type="ARBA" id="ARBA00022679"/>
    </source>
</evidence>
<dbReference type="GO" id="GO:0051539">
    <property type="term" value="F:4 iron, 4 sulfur cluster binding"/>
    <property type="evidence" value="ECO:0007669"/>
    <property type="project" value="UniProtKB-KW"/>
</dbReference>
<comment type="subcellular location">
    <subcellularLocation>
        <location evidence="2">Cytoplasm</location>
    </subcellularLocation>
</comment>
<sequence length="375" mass="39191">MVAQRCLRPAPVFDEPALRRAFEAAGVKEVHLGAVWQHVISSAGAGRPEDAPGLPGSAREVLQRHFAAVTSSVQEVKTSADGSTSKLLIRLQDGLQVEAVIMRYDASAGRYAGGPRPGGPRATLCVSSQVGCKMGCTFCATGTMGLLGDLAAGEIVEQLFHASQICPIRNVVFMGMGEPLNNYSAVVAAVRTLTAPRAFGLSPSHVTVSTVGVIPRMLTLPADLPGVRLALSLHAPTQALRATLVPAARAYPLDRLMAALDAYQAASGGGVLVEYVMLDGVNDREEDAAALGALLRGRDVFVNLIPYNPAAAADTYRPSSALSLGYFQHVLRDGHGLHATVRQEMGQDIAGACGQLAAQAAGPQRTPDIEDIASP</sequence>
<keyword evidence="6" id="KW-0808">Transferase</keyword>
<evidence type="ECO:0000256" key="4">
    <source>
        <dbReference type="ARBA" id="ARBA00022490"/>
    </source>
</evidence>
<comment type="cofactor">
    <cofactor evidence="1">
        <name>[4Fe-4S] cluster</name>
        <dbReference type="ChEBI" id="CHEBI:49883"/>
    </cofactor>
</comment>
<organism evidence="12 13">
    <name type="scientific">Klebsormidium nitens</name>
    <name type="common">Green alga</name>
    <name type="synonym">Ulothrix nitens</name>
    <dbReference type="NCBI Taxonomy" id="105231"/>
    <lineage>
        <taxon>Eukaryota</taxon>
        <taxon>Viridiplantae</taxon>
        <taxon>Streptophyta</taxon>
        <taxon>Klebsormidiophyceae</taxon>
        <taxon>Klebsormidiales</taxon>
        <taxon>Klebsormidiaceae</taxon>
        <taxon>Klebsormidium</taxon>
    </lineage>
</organism>
<dbReference type="Proteomes" id="UP000054558">
    <property type="component" value="Unassembled WGS sequence"/>
</dbReference>
<dbReference type="CDD" id="cd01335">
    <property type="entry name" value="Radical_SAM"/>
    <property type="match status" value="1"/>
</dbReference>
<evidence type="ECO:0000256" key="2">
    <source>
        <dbReference type="ARBA" id="ARBA00004496"/>
    </source>
</evidence>
<keyword evidence="7" id="KW-0949">S-adenosyl-L-methionine</keyword>
<keyword evidence="10" id="KW-0411">Iron-sulfur</keyword>
<evidence type="ECO:0000313" key="12">
    <source>
        <dbReference type="EMBL" id="GAQ91144.1"/>
    </source>
</evidence>
<dbReference type="Gene3D" id="3.20.20.70">
    <property type="entry name" value="Aldolase class I"/>
    <property type="match status" value="1"/>
</dbReference>
<dbReference type="SFLD" id="SFLDG01062">
    <property type="entry name" value="methyltransferase_(Class_A)"/>
    <property type="match status" value="1"/>
</dbReference>
<dbReference type="InterPro" id="IPR007197">
    <property type="entry name" value="rSAM"/>
</dbReference>
<evidence type="ECO:0000256" key="8">
    <source>
        <dbReference type="ARBA" id="ARBA00022723"/>
    </source>
</evidence>
<dbReference type="SFLD" id="SFLDF00275">
    <property type="entry name" value="adenosine_C2_methyltransferase"/>
    <property type="match status" value="1"/>
</dbReference>
<protein>
    <submittedName>
        <fullName evidence="12">Radical SAM superfamily protein</fullName>
    </submittedName>
</protein>
<evidence type="ECO:0000259" key="11">
    <source>
        <dbReference type="PROSITE" id="PS51918"/>
    </source>
</evidence>
<evidence type="ECO:0000313" key="13">
    <source>
        <dbReference type="Proteomes" id="UP000054558"/>
    </source>
</evidence>
<keyword evidence="3" id="KW-0004">4Fe-4S</keyword>
<evidence type="ECO:0000256" key="7">
    <source>
        <dbReference type="ARBA" id="ARBA00022691"/>
    </source>
</evidence>
<keyword evidence="13" id="KW-1185">Reference proteome</keyword>
<dbReference type="InterPro" id="IPR013785">
    <property type="entry name" value="Aldolase_TIM"/>
</dbReference>
<dbReference type="AlphaFoldDB" id="A0A1Y1IK27"/>
<gene>
    <name evidence="12" type="ORF">KFL_007340040</name>
</gene>
<dbReference type="OMA" id="TMKFLFE"/>
<dbReference type="GO" id="GO:0046872">
    <property type="term" value="F:metal ion binding"/>
    <property type="evidence" value="ECO:0007669"/>
    <property type="project" value="UniProtKB-KW"/>
</dbReference>
<evidence type="ECO:0000256" key="5">
    <source>
        <dbReference type="ARBA" id="ARBA00022603"/>
    </source>
</evidence>
<evidence type="ECO:0000256" key="10">
    <source>
        <dbReference type="ARBA" id="ARBA00023014"/>
    </source>
</evidence>
<dbReference type="InterPro" id="IPR058240">
    <property type="entry name" value="rSAM_sf"/>
</dbReference>
<dbReference type="GO" id="GO:0070475">
    <property type="term" value="P:rRNA base methylation"/>
    <property type="evidence" value="ECO:0000318"/>
    <property type="project" value="GO_Central"/>
</dbReference>
<keyword evidence="9" id="KW-0408">Iron</keyword>
<dbReference type="PANTHER" id="PTHR30544:SF8">
    <property type="entry name" value="RADICAL SAM SUPERFAMILY PROTEIN"/>
    <property type="match status" value="1"/>
</dbReference>
<reference evidence="12 13" key="1">
    <citation type="journal article" date="2014" name="Nat. Commun.">
        <title>Klebsormidium flaccidum genome reveals primary factors for plant terrestrial adaptation.</title>
        <authorList>
            <person name="Hori K."/>
            <person name="Maruyama F."/>
            <person name="Fujisawa T."/>
            <person name="Togashi T."/>
            <person name="Yamamoto N."/>
            <person name="Seo M."/>
            <person name="Sato S."/>
            <person name="Yamada T."/>
            <person name="Mori H."/>
            <person name="Tajima N."/>
            <person name="Moriyama T."/>
            <person name="Ikeuchi M."/>
            <person name="Watanabe M."/>
            <person name="Wada H."/>
            <person name="Kobayashi K."/>
            <person name="Saito M."/>
            <person name="Masuda T."/>
            <person name="Sasaki-Sekimoto Y."/>
            <person name="Mashiguchi K."/>
            <person name="Awai K."/>
            <person name="Shimojima M."/>
            <person name="Masuda S."/>
            <person name="Iwai M."/>
            <person name="Nobusawa T."/>
            <person name="Narise T."/>
            <person name="Kondo S."/>
            <person name="Saito H."/>
            <person name="Sato R."/>
            <person name="Murakawa M."/>
            <person name="Ihara Y."/>
            <person name="Oshima-Yamada Y."/>
            <person name="Ohtaka K."/>
            <person name="Satoh M."/>
            <person name="Sonobe K."/>
            <person name="Ishii M."/>
            <person name="Ohtani R."/>
            <person name="Kanamori-Sato M."/>
            <person name="Honoki R."/>
            <person name="Miyazaki D."/>
            <person name="Mochizuki H."/>
            <person name="Umetsu J."/>
            <person name="Higashi K."/>
            <person name="Shibata D."/>
            <person name="Kamiya Y."/>
            <person name="Sato N."/>
            <person name="Nakamura Y."/>
            <person name="Tabata S."/>
            <person name="Ida S."/>
            <person name="Kurokawa K."/>
            <person name="Ohta H."/>
        </authorList>
    </citation>
    <scope>NUCLEOTIDE SEQUENCE [LARGE SCALE GENOMIC DNA]</scope>
    <source>
        <strain evidence="12 13">NIES-2285</strain>
    </source>
</reference>
<name>A0A1Y1IK27_KLENI</name>
<accession>A0A1Y1IK27</accession>
<dbReference type="InterPro" id="IPR004383">
    <property type="entry name" value="rRNA_lsu_MTrfase_RlmN/Cfr"/>
</dbReference>
<dbReference type="GO" id="GO:0005737">
    <property type="term" value="C:cytoplasm"/>
    <property type="evidence" value="ECO:0007669"/>
    <property type="project" value="UniProtKB-SubCell"/>
</dbReference>
<evidence type="ECO:0000256" key="1">
    <source>
        <dbReference type="ARBA" id="ARBA00001966"/>
    </source>
</evidence>
<dbReference type="FunFam" id="3.20.20.70:FF:000164">
    <property type="entry name" value="23S rRNA methyltransferase"/>
    <property type="match status" value="1"/>
</dbReference>